<comment type="domain">
    <text evidence="12">The histidine box domains are involved in binding the catalytic metal ions.</text>
</comment>
<evidence type="ECO:0000256" key="3">
    <source>
        <dbReference type="ARBA" id="ARBA00022516"/>
    </source>
</evidence>
<evidence type="ECO:0000256" key="6">
    <source>
        <dbReference type="ARBA" id="ARBA00022989"/>
    </source>
</evidence>
<protein>
    <submittedName>
        <fullName evidence="15">Acyl-CoA desaturase,Fatty acid desaturase domain</fullName>
    </submittedName>
</protein>
<dbReference type="PANTHER" id="PTHR11351">
    <property type="entry name" value="ACYL-COA DESATURASE"/>
    <property type="match status" value="1"/>
</dbReference>
<feature type="transmembrane region" description="Helical" evidence="13">
    <location>
        <begin position="215"/>
        <end position="235"/>
    </location>
</feature>
<evidence type="ECO:0000256" key="8">
    <source>
        <dbReference type="ARBA" id="ARBA00023004"/>
    </source>
</evidence>
<feature type="domain" description="Fatty acid desaturase" evidence="14">
    <location>
        <begin position="58"/>
        <end position="270"/>
    </location>
</feature>
<comment type="subcellular location">
    <subcellularLocation>
        <location evidence="1">Membrane</location>
        <topology evidence="1">Multi-pass membrane protein</topology>
    </subcellularLocation>
</comment>
<evidence type="ECO:0000256" key="2">
    <source>
        <dbReference type="ARBA" id="ARBA00009295"/>
    </source>
</evidence>
<keyword evidence="16" id="KW-1185">Reference proteome</keyword>
<evidence type="ECO:0000256" key="9">
    <source>
        <dbReference type="ARBA" id="ARBA00023098"/>
    </source>
</evidence>
<keyword evidence="7 12" id="KW-0560">Oxidoreductase</keyword>
<dbReference type="EMBL" id="CABPRJ010000992">
    <property type="protein sequence ID" value="VVC34344.1"/>
    <property type="molecule type" value="Genomic_DNA"/>
</dbReference>
<keyword evidence="3 12" id="KW-0444">Lipid biosynthesis</keyword>
<dbReference type="PRINTS" id="PR00075">
    <property type="entry name" value="FACDDSATRASE"/>
</dbReference>
<dbReference type="InterPro" id="IPR005804">
    <property type="entry name" value="FA_desaturase_dom"/>
</dbReference>
<feature type="transmembrane region" description="Helical" evidence="13">
    <location>
        <begin position="29"/>
        <end position="50"/>
    </location>
</feature>
<evidence type="ECO:0000256" key="5">
    <source>
        <dbReference type="ARBA" id="ARBA00022832"/>
    </source>
</evidence>
<dbReference type="GO" id="GO:0006636">
    <property type="term" value="P:unsaturated fatty acid biosynthetic process"/>
    <property type="evidence" value="ECO:0007669"/>
    <property type="project" value="TreeGrafter"/>
</dbReference>
<evidence type="ECO:0000256" key="1">
    <source>
        <dbReference type="ARBA" id="ARBA00004141"/>
    </source>
</evidence>
<dbReference type="Pfam" id="PF00487">
    <property type="entry name" value="FA_desaturase"/>
    <property type="match status" value="1"/>
</dbReference>
<keyword evidence="9" id="KW-0443">Lipid metabolism</keyword>
<keyword evidence="11 12" id="KW-0275">Fatty acid biosynthesis</keyword>
<evidence type="ECO:0000256" key="13">
    <source>
        <dbReference type="SAM" id="Phobius"/>
    </source>
</evidence>
<feature type="transmembrane region" description="Helical" evidence="13">
    <location>
        <begin position="57"/>
        <end position="76"/>
    </location>
</feature>
<evidence type="ECO:0000259" key="14">
    <source>
        <dbReference type="Pfam" id="PF00487"/>
    </source>
</evidence>
<evidence type="ECO:0000256" key="11">
    <source>
        <dbReference type="ARBA" id="ARBA00023160"/>
    </source>
</evidence>
<keyword evidence="5" id="KW-0276">Fatty acid metabolism</keyword>
<reference evidence="15 16" key="1">
    <citation type="submission" date="2019-08" db="EMBL/GenBank/DDBJ databases">
        <authorList>
            <person name="Alioto T."/>
            <person name="Alioto T."/>
            <person name="Gomez Garrido J."/>
        </authorList>
    </citation>
    <scope>NUCLEOTIDE SEQUENCE [LARGE SCALE GENOMIC DNA]</scope>
</reference>
<sequence>MKDITQKQKQDTDEEVLSRVPDNKQKIKWVYVVYFTLVHILAIIGLYNFCNAKYQTIIFSFVVGGIGGFGVTGGAHRYYSHKSFKANLPLQIILLLCYSVSGQHSLVTWVRDHRMHHKFSETDADPHNANRGFFYAHIGWLMQHHHPEYYKRSSNIDVSDIINDPLVQFHAKRVSFLFLRYFFLAKILICFVLPIIIPVYAWNESWKISLLVPGILRYVCNLNFTFSVNSIAHFWGHKPYNKSIQPVQNLIVSILAMGEGWHNYHHVFPMDYRTSELGGYLFNLTTMWLDFFARIGWAYDLKTPSEQLVRRVAINHGDGSWHDASDKIILGK</sequence>
<comment type="cofactor">
    <cofactor evidence="12">
        <name>Fe(2+)</name>
        <dbReference type="ChEBI" id="CHEBI:29033"/>
    </cofactor>
</comment>
<keyword evidence="6 13" id="KW-1133">Transmembrane helix</keyword>
<dbReference type="InterPro" id="IPR015876">
    <property type="entry name" value="Acyl-CoA_DS"/>
</dbReference>
<dbReference type="Proteomes" id="UP000325440">
    <property type="component" value="Unassembled WGS sequence"/>
</dbReference>
<dbReference type="CDD" id="cd03505">
    <property type="entry name" value="Delta9-FADS-like"/>
    <property type="match status" value="1"/>
</dbReference>
<feature type="transmembrane region" description="Helical" evidence="13">
    <location>
        <begin position="181"/>
        <end position="203"/>
    </location>
</feature>
<organism evidence="15 16">
    <name type="scientific">Cinara cedri</name>
    <dbReference type="NCBI Taxonomy" id="506608"/>
    <lineage>
        <taxon>Eukaryota</taxon>
        <taxon>Metazoa</taxon>
        <taxon>Ecdysozoa</taxon>
        <taxon>Arthropoda</taxon>
        <taxon>Hexapoda</taxon>
        <taxon>Insecta</taxon>
        <taxon>Pterygota</taxon>
        <taxon>Neoptera</taxon>
        <taxon>Paraneoptera</taxon>
        <taxon>Hemiptera</taxon>
        <taxon>Sternorrhyncha</taxon>
        <taxon>Aphidomorpha</taxon>
        <taxon>Aphidoidea</taxon>
        <taxon>Aphididae</taxon>
        <taxon>Lachninae</taxon>
        <taxon>Cinara</taxon>
    </lineage>
</organism>
<evidence type="ECO:0000256" key="7">
    <source>
        <dbReference type="ARBA" id="ARBA00023002"/>
    </source>
</evidence>
<accession>A0A5E4MWA3</accession>
<dbReference type="GO" id="GO:0005789">
    <property type="term" value="C:endoplasmic reticulum membrane"/>
    <property type="evidence" value="ECO:0007669"/>
    <property type="project" value="TreeGrafter"/>
</dbReference>
<feature type="transmembrane region" description="Helical" evidence="13">
    <location>
        <begin position="88"/>
        <end position="110"/>
    </location>
</feature>
<comment type="similarity">
    <text evidence="2 12">Belongs to the fatty acid desaturase type 1 family.</text>
</comment>
<gene>
    <name evidence="15" type="ORF">CINCED_3A015319</name>
</gene>
<evidence type="ECO:0000256" key="10">
    <source>
        <dbReference type="ARBA" id="ARBA00023136"/>
    </source>
</evidence>
<evidence type="ECO:0000313" key="16">
    <source>
        <dbReference type="Proteomes" id="UP000325440"/>
    </source>
</evidence>
<proteinExistence type="inferred from homology"/>
<evidence type="ECO:0000256" key="4">
    <source>
        <dbReference type="ARBA" id="ARBA00022692"/>
    </source>
</evidence>
<name>A0A5E4MWA3_9HEMI</name>
<evidence type="ECO:0000256" key="12">
    <source>
        <dbReference type="RuleBase" id="RU000581"/>
    </source>
</evidence>
<dbReference type="OrthoDB" id="10260134at2759"/>
<dbReference type="GO" id="GO:0005506">
    <property type="term" value="F:iron ion binding"/>
    <property type="evidence" value="ECO:0007669"/>
    <property type="project" value="TreeGrafter"/>
</dbReference>
<dbReference type="PANTHER" id="PTHR11351:SF21">
    <property type="entry name" value="GH07782P"/>
    <property type="match status" value="1"/>
</dbReference>
<keyword evidence="8" id="KW-0408">Iron</keyword>
<evidence type="ECO:0000313" key="15">
    <source>
        <dbReference type="EMBL" id="VVC34344.1"/>
    </source>
</evidence>
<keyword evidence="4 12" id="KW-0812">Transmembrane</keyword>
<keyword evidence="10 13" id="KW-0472">Membrane</keyword>
<dbReference type="AlphaFoldDB" id="A0A5E4MWA3"/>
<dbReference type="GO" id="GO:0004768">
    <property type="term" value="F:stearoyl-CoA 9-desaturase activity"/>
    <property type="evidence" value="ECO:0007669"/>
    <property type="project" value="TreeGrafter"/>
</dbReference>